<reference evidence="1 2" key="1">
    <citation type="submission" date="2018-11" db="EMBL/GenBank/DDBJ databases">
        <title>Genomic Encyclopedia of Type Strains, Phase IV (KMG-IV): sequencing the most valuable type-strain genomes for metagenomic binning, comparative biology and taxonomic classification.</title>
        <authorList>
            <person name="Goeker M."/>
        </authorList>
    </citation>
    <scope>NUCLEOTIDE SEQUENCE [LARGE SCALE GENOMIC DNA]</scope>
    <source>
        <strain evidence="1 2">DSM 22027</strain>
    </source>
</reference>
<dbReference type="OrthoDB" id="5517263at2"/>
<comment type="caution">
    <text evidence="1">The sequence shown here is derived from an EMBL/GenBank/DDBJ whole genome shotgun (WGS) entry which is preliminary data.</text>
</comment>
<sequence length="148" mass="16845">MGAAETKKGAVKQPTSLWDILGEAVRKVPPSYWEERMMFGGASDRELLRQTSFFPERRRHSLGTHPIYVLRITGSDGIEVCPCSTKGRMAVRFIRQGCRLEGTGKVLNRRSYLIEAFRFLLPQDPAFWKPLRFWGKVPETCLESVSAP</sequence>
<name>A0A3N1URR3_9BACT</name>
<dbReference type="RefSeq" id="WP_123290237.1">
    <property type="nucleotide sequence ID" value="NZ_RJVA01000012.1"/>
</dbReference>
<accession>A0A3N1URR3</accession>
<gene>
    <name evidence="1" type="ORF">EDC27_1741</name>
</gene>
<proteinExistence type="predicted"/>
<organism evidence="1 2">
    <name type="scientific">Desulfosoma caldarium</name>
    <dbReference type="NCBI Taxonomy" id="610254"/>
    <lineage>
        <taxon>Bacteria</taxon>
        <taxon>Pseudomonadati</taxon>
        <taxon>Thermodesulfobacteriota</taxon>
        <taxon>Syntrophobacteria</taxon>
        <taxon>Syntrophobacterales</taxon>
        <taxon>Syntrophobacteraceae</taxon>
        <taxon>Desulfosoma</taxon>
    </lineage>
</organism>
<evidence type="ECO:0000313" key="1">
    <source>
        <dbReference type="EMBL" id="ROQ92069.1"/>
    </source>
</evidence>
<dbReference type="AlphaFoldDB" id="A0A3N1URR3"/>
<keyword evidence="2" id="KW-1185">Reference proteome</keyword>
<dbReference type="Proteomes" id="UP000276223">
    <property type="component" value="Unassembled WGS sequence"/>
</dbReference>
<dbReference type="EMBL" id="RJVA01000012">
    <property type="protein sequence ID" value="ROQ92069.1"/>
    <property type="molecule type" value="Genomic_DNA"/>
</dbReference>
<evidence type="ECO:0000313" key="2">
    <source>
        <dbReference type="Proteomes" id="UP000276223"/>
    </source>
</evidence>
<protein>
    <submittedName>
        <fullName evidence="1">Uncharacterized protein</fullName>
    </submittedName>
</protein>